<accession>A0A1X2A9Z8</accession>
<feature type="domain" description="AMP-binding enzyme C-terminal" evidence="3">
    <location>
        <begin position="407"/>
        <end position="482"/>
    </location>
</feature>
<reference evidence="4 5" key="1">
    <citation type="journal article" date="2015" name="Emerg. Microbes Infect.">
        <title>Characterization of 17 strains belonging to the Mycobacterium simiae complex and description of Mycobacterium paraense sp. nov.</title>
        <authorList>
            <person name="Fusco da Costa A.R."/>
            <person name="Fedrizzi T."/>
            <person name="Lopes M.L."/>
            <person name="Pecorari M."/>
            <person name="Oliveira da Costa W.L."/>
            <person name="Giacobazzi E."/>
            <person name="da Costa Bahia J.R."/>
            <person name="De Sanctis V."/>
            <person name="Batista Lima K.V."/>
            <person name="Bertorelli R."/>
            <person name="Grottola A."/>
            <person name="Fabio A."/>
            <person name="Mariottini A."/>
            <person name="Ferretti P."/>
            <person name="Di Leva F."/>
            <person name="Fregni Serpini G."/>
            <person name="Tagliazucchi S."/>
            <person name="Rumpianesi F."/>
            <person name="Jousson O."/>
            <person name="Segata N."/>
            <person name="Tortoli E."/>
        </authorList>
    </citation>
    <scope>NUCLEOTIDE SEQUENCE [LARGE SCALE GENOMIC DNA]</scope>
    <source>
        <strain evidence="4 5">IEC33</strain>
    </source>
</reference>
<dbReference type="InterPro" id="IPR025110">
    <property type="entry name" value="AMP-bd_C"/>
</dbReference>
<dbReference type="InterPro" id="IPR000873">
    <property type="entry name" value="AMP-dep_synth/lig_dom"/>
</dbReference>
<feature type="domain" description="AMP-dependent synthetase/ligase" evidence="2">
    <location>
        <begin position="8"/>
        <end position="359"/>
    </location>
</feature>
<dbReference type="EMBL" id="LQPN01000044">
    <property type="protein sequence ID" value="ORW46881.1"/>
    <property type="molecule type" value="Genomic_DNA"/>
</dbReference>
<dbReference type="PANTHER" id="PTHR43201:SF32">
    <property type="entry name" value="2-SUCCINYLBENZOATE--COA LIGASE, CHLOROPLASTIC_PEROXISOMAL"/>
    <property type="match status" value="1"/>
</dbReference>
<protein>
    <submittedName>
        <fullName evidence="4">AMP-dependent synthetase</fullName>
    </submittedName>
</protein>
<evidence type="ECO:0000259" key="2">
    <source>
        <dbReference type="Pfam" id="PF00501"/>
    </source>
</evidence>
<comment type="caution">
    <text evidence="4">The sequence shown here is derived from an EMBL/GenBank/DDBJ whole genome shotgun (WGS) entry which is preliminary data.</text>
</comment>
<evidence type="ECO:0000259" key="3">
    <source>
        <dbReference type="Pfam" id="PF13193"/>
    </source>
</evidence>
<dbReference type="Gene3D" id="3.30.300.30">
    <property type="match status" value="1"/>
</dbReference>
<gene>
    <name evidence="4" type="ORF">AWB90_12960</name>
</gene>
<dbReference type="SUPFAM" id="SSF56801">
    <property type="entry name" value="Acetyl-CoA synthetase-like"/>
    <property type="match status" value="1"/>
</dbReference>
<organism evidence="4 5">
    <name type="scientific">Mycobacterium paraense</name>
    <dbReference type="NCBI Taxonomy" id="767916"/>
    <lineage>
        <taxon>Bacteria</taxon>
        <taxon>Bacillati</taxon>
        <taxon>Actinomycetota</taxon>
        <taxon>Actinomycetes</taxon>
        <taxon>Mycobacteriales</taxon>
        <taxon>Mycobacteriaceae</taxon>
        <taxon>Mycobacterium</taxon>
        <taxon>Mycobacterium simiae complex</taxon>
    </lineage>
</organism>
<proteinExistence type="predicted"/>
<dbReference type="InterPro" id="IPR042099">
    <property type="entry name" value="ANL_N_sf"/>
</dbReference>
<dbReference type="STRING" id="767916.AWB91_21075"/>
<evidence type="ECO:0000256" key="1">
    <source>
        <dbReference type="SAM" id="MobiDB-lite"/>
    </source>
</evidence>
<dbReference type="Pfam" id="PF13193">
    <property type="entry name" value="AMP-binding_C"/>
    <property type="match status" value="1"/>
</dbReference>
<dbReference type="GO" id="GO:0006631">
    <property type="term" value="P:fatty acid metabolic process"/>
    <property type="evidence" value="ECO:0007669"/>
    <property type="project" value="TreeGrafter"/>
</dbReference>
<dbReference type="Pfam" id="PF00501">
    <property type="entry name" value="AMP-binding"/>
    <property type="match status" value="1"/>
</dbReference>
<dbReference type="Gene3D" id="3.40.50.12780">
    <property type="entry name" value="N-terminal domain of ligase-like"/>
    <property type="match status" value="1"/>
</dbReference>
<dbReference type="OrthoDB" id="3564926at2"/>
<dbReference type="AlphaFoldDB" id="A0A1X2A9Z8"/>
<dbReference type="CDD" id="cd04433">
    <property type="entry name" value="AFD_class_I"/>
    <property type="match status" value="1"/>
</dbReference>
<feature type="region of interest" description="Disordered" evidence="1">
    <location>
        <begin position="498"/>
        <end position="517"/>
    </location>
</feature>
<name>A0A1X2A9Z8_9MYCO</name>
<sequence length="517" mass="54481">MSISLLLEMAASSNPERTALVDGDLRLTTQQLSDLADGGAGVIAASGAKHVAYVGVGGAMLPLLIFASARAGLACTPLNYRLSADGIQALIERLPEPLVVVDARYRDMVGDASGRVMSSDDFLAAAREAEAAAEFPDPESVAVVLFTSGTTSQPKAVELSHNNLTSYVTGTVEFESAAPTDAALICVPPYHIAGVGAALSNLYAGRKMVYLTNFDADEWVRLINDERVTTATVVPTMLDRIVTALEAGGHELPSLRNLAYGGSKVGLPLVRRALELLPHVGFVNAYGLTETSSTIAVLGPDDHREAHAATAPDAAKRLGSVGRPVPGIEVQIRDEDGKVLGPGETGELFVRGEQVSGRYTGIGSVLDEDGWFPTRDIALLDEDGYLFIGGRSDDTIIRGGENIAPAELEEVLIEHSHVRDVAVVGVDDPQWGQAIVAVVVPAAGIDPDPEELREHVRKSLRGSRTPDRVVFADELPTTPTGKVLRREIVEKLGAIASAAKPGAADRDVSTATTPAQQ</sequence>
<dbReference type="Proteomes" id="UP000193285">
    <property type="component" value="Unassembled WGS sequence"/>
</dbReference>
<dbReference type="PANTHER" id="PTHR43201">
    <property type="entry name" value="ACYL-COA SYNTHETASE"/>
    <property type="match status" value="1"/>
</dbReference>
<dbReference type="InterPro" id="IPR020845">
    <property type="entry name" value="AMP-binding_CS"/>
</dbReference>
<dbReference type="GO" id="GO:0031956">
    <property type="term" value="F:medium-chain fatty acid-CoA ligase activity"/>
    <property type="evidence" value="ECO:0007669"/>
    <property type="project" value="TreeGrafter"/>
</dbReference>
<dbReference type="RefSeq" id="WP_085244982.1">
    <property type="nucleotide sequence ID" value="NZ_LQPN01000044.1"/>
</dbReference>
<dbReference type="InterPro" id="IPR045851">
    <property type="entry name" value="AMP-bd_C_sf"/>
</dbReference>
<evidence type="ECO:0000313" key="5">
    <source>
        <dbReference type="Proteomes" id="UP000193285"/>
    </source>
</evidence>
<dbReference type="PROSITE" id="PS00455">
    <property type="entry name" value="AMP_BINDING"/>
    <property type="match status" value="1"/>
</dbReference>
<evidence type="ECO:0000313" key="4">
    <source>
        <dbReference type="EMBL" id="ORW46881.1"/>
    </source>
</evidence>